<accession>A0ABY9EGW6</accession>
<keyword evidence="2" id="KW-1185">Reference proteome</keyword>
<reference evidence="1 2" key="1">
    <citation type="submission" date="2022-05" db="EMBL/GenBank/DDBJ databases">
        <title>Microbulbifer sp. nov., isolated from sponge.</title>
        <authorList>
            <person name="Gao L."/>
        </authorList>
    </citation>
    <scope>NUCLEOTIDE SEQUENCE [LARGE SCALE GENOMIC DNA]</scope>
    <source>
        <strain evidence="1 2">MI-G</strain>
    </source>
</reference>
<dbReference type="Proteomes" id="UP001321520">
    <property type="component" value="Chromosome"/>
</dbReference>
<sequence length="217" mass="24528">MFAKLIDQLKGKRDPTVKTPEIMGLRLGASFELDPLAIRLILDELTIESCSPTQIIRAAGVVELDGTWVYRFYTDDDAWLQVVAEGGQGDEHVVDVKLFHFYDTLDVADQQAWDNLLKQEIGTECYQLRDRSYSRVWTSAGDYHNPVHMSEKTYDVGGDYSVTDQFTMLFERELSDQRTESLFLSAEEKEEAAGYLSRSLVISTGITLTSSQLTIHG</sequence>
<proteinExistence type="predicted"/>
<dbReference type="EMBL" id="CP098023">
    <property type="protein sequence ID" value="WKD51361.1"/>
    <property type="molecule type" value="Genomic_DNA"/>
</dbReference>
<protein>
    <submittedName>
        <fullName evidence="1">YjfK family protein</fullName>
    </submittedName>
</protein>
<dbReference type="InterPro" id="IPR019621">
    <property type="entry name" value="DUF2491"/>
</dbReference>
<name>A0ABY9EGW6_9GAMM</name>
<evidence type="ECO:0000313" key="1">
    <source>
        <dbReference type="EMBL" id="WKD51361.1"/>
    </source>
</evidence>
<gene>
    <name evidence="1" type="ORF">M8T91_08060</name>
</gene>
<evidence type="ECO:0000313" key="2">
    <source>
        <dbReference type="Proteomes" id="UP001321520"/>
    </source>
</evidence>
<dbReference type="RefSeq" id="WP_301418565.1">
    <property type="nucleotide sequence ID" value="NZ_CP098023.1"/>
</dbReference>
<organism evidence="1 2">
    <name type="scientific">Microbulbifer spongiae</name>
    <dbReference type="NCBI Taxonomy" id="2944933"/>
    <lineage>
        <taxon>Bacteria</taxon>
        <taxon>Pseudomonadati</taxon>
        <taxon>Pseudomonadota</taxon>
        <taxon>Gammaproteobacteria</taxon>
        <taxon>Cellvibrionales</taxon>
        <taxon>Microbulbiferaceae</taxon>
        <taxon>Microbulbifer</taxon>
    </lineage>
</organism>
<dbReference type="Pfam" id="PF10679">
    <property type="entry name" value="DUF2491"/>
    <property type="match status" value="1"/>
</dbReference>